<feature type="domain" description="Hemerythrin-like" evidence="2">
    <location>
        <begin position="4"/>
        <end position="118"/>
    </location>
</feature>
<dbReference type="PANTHER" id="PTHR35585">
    <property type="entry name" value="HHE DOMAIN PROTEIN (AFU_ORTHOLOGUE AFUA_4G00730)"/>
    <property type="match status" value="1"/>
</dbReference>
<organism evidence="3 4">
    <name type="scientific">Stigmatella aurantiaca (strain DW4/3-1)</name>
    <dbReference type="NCBI Taxonomy" id="378806"/>
    <lineage>
        <taxon>Bacteria</taxon>
        <taxon>Pseudomonadati</taxon>
        <taxon>Myxococcota</taxon>
        <taxon>Myxococcia</taxon>
        <taxon>Myxococcales</taxon>
        <taxon>Cystobacterineae</taxon>
        <taxon>Archangiaceae</taxon>
        <taxon>Stigmatella</taxon>
    </lineage>
</organism>
<reference evidence="3 4" key="1">
    <citation type="journal article" date="2011" name="Mol. Biol. Evol.">
        <title>Comparative genomic analysis of fruiting body formation in Myxococcales.</title>
        <authorList>
            <person name="Huntley S."/>
            <person name="Hamann N."/>
            <person name="Wegener-Feldbrugge S."/>
            <person name="Treuner-Lange A."/>
            <person name="Kube M."/>
            <person name="Reinhardt R."/>
            <person name="Klages S."/>
            <person name="Muller R."/>
            <person name="Ronning C.M."/>
            <person name="Nierman W.C."/>
            <person name="Sogaard-Andersen L."/>
        </authorList>
    </citation>
    <scope>NUCLEOTIDE SEQUENCE [LARGE SCALE GENOMIC DNA]</scope>
    <source>
        <strain evidence="3 4">DW4/3-1</strain>
    </source>
</reference>
<protein>
    <submittedName>
        <fullName evidence="3">Nsd protein</fullName>
    </submittedName>
</protein>
<evidence type="ECO:0000313" key="4">
    <source>
        <dbReference type="Proteomes" id="UP000001351"/>
    </source>
</evidence>
<dbReference type="AlphaFoldDB" id="E3FNN9"/>
<dbReference type="Gene3D" id="1.20.120.520">
    <property type="entry name" value="nmb1532 protein domain like"/>
    <property type="match status" value="1"/>
</dbReference>
<dbReference type="EMBL" id="CP002271">
    <property type="protein sequence ID" value="ADO68118.1"/>
    <property type="molecule type" value="Genomic_DNA"/>
</dbReference>
<dbReference type="RefSeq" id="WP_013374084.1">
    <property type="nucleotide sequence ID" value="NC_014623.1"/>
</dbReference>
<dbReference type="OrthoDB" id="5511990at2"/>
<feature type="region of interest" description="Disordered" evidence="1">
    <location>
        <begin position="141"/>
        <end position="162"/>
    </location>
</feature>
<accession>E3FNN9</accession>
<name>E3FNN9_STIAD</name>
<gene>
    <name evidence="3" type="primary">nsd</name>
    <name evidence="3" type="ordered locus">STAUR_0309</name>
</gene>
<evidence type="ECO:0000259" key="2">
    <source>
        <dbReference type="Pfam" id="PF01814"/>
    </source>
</evidence>
<dbReference type="PANTHER" id="PTHR35585:SF1">
    <property type="entry name" value="HHE DOMAIN PROTEIN (AFU_ORTHOLOGUE AFUA_4G00730)"/>
    <property type="match status" value="1"/>
</dbReference>
<evidence type="ECO:0000313" key="3">
    <source>
        <dbReference type="EMBL" id="ADO68118.1"/>
    </source>
</evidence>
<evidence type="ECO:0000256" key="1">
    <source>
        <dbReference type="SAM" id="MobiDB-lite"/>
    </source>
</evidence>
<dbReference type="InterPro" id="IPR012312">
    <property type="entry name" value="Hemerythrin-like"/>
</dbReference>
<dbReference type="STRING" id="378806.STAUR_0309"/>
<dbReference type="Proteomes" id="UP000001351">
    <property type="component" value="Chromosome"/>
</dbReference>
<dbReference type="KEGG" id="sur:STAUR_0309"/>
<keyword evidence="4" id="KW-1185">Reference proteome</keyword>
<sequence length="162" mass="18204">MGPFDILSEKHRELEEHLEALLSEEGGAEAAERAWGLASLIRQHTRLEERHLQPLILRVEGRSRAREALEDHLALCELAEELEEFAPGGPEWQARLTALEDLLVAHAQEQEAALFPRIATCLNEREGEELLRVLESSQEDLGGRFGSSTEGQRLLDAPRWGP</sequence>
<dbReference type="eggNOG" id="COG5592">
    <property type="taxonomic scope" value="Bacteria"/>
</dbReference>
<proteinExistence type="predicted"/>
<dbReference type="Pfam" id="PF01814">
    <property type="entry name" value="Hemerythrin"/>
    <property type="match status" value="1"/>
</dbReference>
<dbReference type="HOGENOM" id="CLU_079417_6_2_7"/>